<dbReference type="Proteomes" id="UP000322631">
    <property type="component" value="Chromosome"/>
</dbReference>
<evidence type="ECO:0000256" key="10">
    <source>
        <dbReference type="ARBA" id="ARBA00022801"/>
    </source>
</evidence>
<feature type="binding site" evidence="15">
    <location>
        <position position="274"/>
    </location>
    <ligand>
        <name>dihydroxyacetone phosphate</name>
        <dbReference type="ChEBI" id="CHEBI:57642"/>
    </ligand>
</feature>
<evidence type="ECO:0000256" key="4">
    <source>
        <dbReference type="ARBA" id="ARBA00010693"/>
    </source>
</evidence>
<evidence type="ECO:0000256" key="13">
    <source>
        <dbReference type="ARBA" id="ARBA00023270"/>
    </source>
</evidence>
<feature type="active site" description="Schiff-base intermediate with DHAP; for FBP aldolase activity" evidence="15">
    <location>
        <position position="240"/>
    </location>
</feature>
<feature type="binding site" evidence="15">
    <location>
        <position position="136"/>
    </location>
    <ligand>
        <name>dihydroxyacetone phosphate</name>
        <dbReference type="ChEBI" id="CHEBI:57642"/>
    </ligand>
</feature>
<feature type="binding site" evidence="15">
    <location>
        <position position="242"/>
    </location>
    <ligand>
        <name>Mg(2+)</name>
        <dbReference type="ChEBI" id="CHEBI:18420"/>
        <label>3</label>
    </ligand>
</feature>
<sequence>MAVGEKITLSVIKADIGGWPGHSRVHPQLVETAEEVLSKAVEDGTIIDFYVATCGDDLQLIMTHRKGVDSSEIHGLAWKAFEEATKVAKELGLYGAGQDLLKDAFSGNIRGMGPGIAEMEITLRKSEPVVTFHMDKTEPGAFNLPIFRMFADPFNTAGLVIDPNMHMGFRFEVWDIKEHKRVILNTPEEVYDLLALIGAKSRYVIKRVFPKEGHKIAKDEPVAVVSTEKLFEIAGEYIGKDDPVAIVRAQSGLPALGEVLEPFAFPHLVSGWMRGSHNGPVMPVAMHQANPTRFDGPPRVVALGWQISPEGKLVGPVDLFDDPAFDGARQKAVEIAEYMRRHGPFEPHRLPMEDMEYTTLPGVLKRLEERFEKIE</sequence>
<keyword evidence="13 15" id="KW-0704">Schiff base</keyword>
<feature type="binding site" description="in other chain" evidence="15">
    <location>
        <position position="136"/>
    </location>
    <ligand>
        <name>beta-D-fructose 1,6-bisphosphate</name>
        <dbReference type="ChEBI" id="CHEBI:32966"/>
        <note>ligand shared between dimeric partners</note>
    </ligand>
</feature>
<evidence type="ECO:0000256" key="3">
    <source>
        <dbReference type="ARBA" id="ARBA00004742"/>
    </source>
</evidence>
<comment type="subunit">
    <text evidence="5 15">Homooctamer; dimer of tetramers.</text>
</comment>
<dbReference type="EC" id="4.1.2.13" evidence="15"/>
<dbReference type="EC" id="3.1.3.11" evidence="6 15"/>
<reference evidence="16 17" key="1">
    <citation type="submission" date="2019-07" db="EMBL/GenBank/DDBJ databases">
        <title>Complete genome of Thermococcus acidophilus.</title>
        <authorList>
            <person name="Li X."/>
        </authorList>
    </citation>
    <scope>NUCLEOTIDE SEQUENCE [LARGE SCALE GENOMIC DNA]</scope>
    <source>
        <strain evidence="16 17">SY113</strain>
    </source>
</reference>
<dbReference type="InterPro" id="IPR002803">
    <property type="entry name" value="FBPase_V"/>
</dbReference>
<feature type="binding site" description="in other chain" evidence="15">
    <location>
        <position position="94"/>
    </location>
    <ligand>
        <name>beta-D-fructose 1,6-bisphosphate</name>
        <dbReference type="ChEBI" id="CHEBI:32966"/>
        <note>ligand shared between dimeric partners</note>
    </ligand>
</feature>
<keyword evidence="12 15" id="KW-0456">Lyase</keyword>
<evidence type="ECO:0000256" key="9">
    <source>
        <dbReference type="ARBA" id="ARBA00022723"/>
    </source>
</evidence>
<accession>A0A5C0SNI0</accession>
<dbReference type="PIRSF" id="PIRSF015647">
    <property type="entry name" value="FBPtase_archl"/>
    <property type="match status" value="1"/>
</dbReference>
<evidence type="ECO:0000313" key="16">
    <source>
        <dbReference type="EMBL" id="QEK15296.1"/>
    </source>
</evidence>
<keyword evidence="8 15" id="KW-0312">Gluconeogenesis</keyword>
<dbReference type="KEGG" id="them:FPV09_09540"/>
<feature type="binding site" evidence="15">
    <location>
        <position position="56"/>
    </location>
    <ligand>
        <name>Mg(2+)</name>
        <dbReference type="ChEBI" id="CHEBI:18420"/>
        <label>1</label>
    </ligand>
</feature>
<feature type="binding site" evidence="15">
    <location>
        <position position="98"/>
    </location>
    <ligand>
        <name>Mg(2+)</name>
        <dbReference type="ChEBI" id="CHEBI:18420"/>
        <label>1</label>
    </ligand>
</feature>
<comment type="catalytic activity">
    <reaction evidence="15">
        <text>beta-D-fructose 1,6-bisphosphate = D-glyceraldehyde 3-phosphate + dihydroxyacetone phosphate</text>
        <dbReference type="Rhea" id="RHEA:14729"/>
        <dbReference type="ChEBI" id="CHEBI:32966"/>
        <dbReference type="ChEBI" id="CHEBI:57642"/>
        <dbReference type="ChEBI" id="CHEBI:59776"/>
        <dbReference type="EC" id="4.1.2.13"/>
    </reaction>
</comment>
<feature type="binding site" evidence="15">
    <location>
        <position position="295"/>
    </location>
    <ligand>
        <name>dihydroxyacetone phosphate</name>
        <dbReference type="ChEBI" id="CHEBI:57642"/>
    </ligand>
</feature>
<dbReference type="GO" id="GO:0000287">
    <property type="term" value="F:magnesium ion binding"/>
    <property type="evidence" value="ECO:0007669"/>
    <property type="project" value="UniProtKB-UniRule"/>
</dbReference>
<comment type="domain">
    <text evidence="15">Consists of a single catalytic domain, but remodels its active-site architecture via a large structural change to exhibit dual activities.</text>
</comment>
<dbReference type="Pfam" id="PF01950">
    <property type="entry name" value="FBPase_3"/>
    <property type="match status" value="1"/>
</dbReference>
<evidence type="ECO:0000256" key="14">
    <source>
        <dbReference type="ARBA" id="ARBA00023277"/>
    </source>
</evidence>
<evidence type="ECO:0000256" key="8">
    <source>
        <dbReference type="ARBA" id="ARBA00022432"/>
    </source>
</evidence>
<keyword evidence="10 15" id="KW-0378">Hydrolase</keyword>
<feature type="binding site" evidence="15">
    <location>
        <position position="240"/>
    </location>
    <ligand>
        <name>Mg(2+)</name>
        <dbReference type="ChEBI" id="CHEBI:18420"/>
        <label>3</label>
    </ligand>
</feature>
<feature type="active site" description="Proton donor/acceptor; for FBP aldolase activity" evidence="15">
    <location>
        <position position="237"/>
    </location>
</feature>
<dbReference type="NCBIfam" id="NF041126">
    <property type="entry name" value="FBP_aldo_phos"/>
    <property type="match status" value="1"/>
</dbReference>
<comment type="similarity">
    <text evidence="4 15">Belongs to the FBP aldolase/phosphatase family.</text>
</comment>
<evidence type="ECO:0000256" key="5">
    <source>
        <dbReference type="ARBA" id="ARBA00011820"/>
    </source>
</evidence>
<dbReference type="GO" id="GO:0006094">
    <property type="term" value="P:gluconeogenesis"/>
    <property type="evidence" value="ECO:0007669"/>
    <property type="project" value="UniProtKB-UniRule"/>
</dbReference>
<keyword evidence="17" id="KW-1185">Reference proteome</keyword>
<feature type="binding site" evidence="15">
    <location>
        <position position="15"/>
    </location>
    <ligand>
        <name>Mg(2+)</name>
        <dbReference type="ChEBI" id="CHEBI:18420"/>
        <label>1</label>
    </ligand>
</feature>
<feature type="binding site" evidence="15">
    <location>
        <begin position="250"/>
        <end position="251"/>
    </location>
    <ligand>
        <name>beta-D-fructose 1,6-bisphosphate</name>
        <dbReference type="ChEBI" id="CHEBI:32966"/>
        <note>ligand shared between dimeric partners</note>
    </ligand>
</feature>
<evidence type="ECO:0000256" key="15">
    <source>
        <dbReference type="HAMAP-Rule" id="MF_02067"/>
    </source>
</evidence>
<dbReference type="GO" id="GO:0004332">
    <property type="term" value="F:fructose-bisphosphate aldolase activity"/>
    <property type="evidence" value="ECO:0007669"/>
    <property type="project" value="UniProtKB-UniRule"/>
</dbReference>
<dbReference type="UniPathway" id="UPA00138"/>
<comment type="pathway">
    <text evidence="3 15">Carbohydrate biosynthesis; gluconeogenesis.</text>
</comment>
<dbReference type="InterPro" id="IPR036076">
    <property type="entry name" value="FBPase_V_sf"/>
</dbReference>
<dbReference type="PANTHER" id="PTHR38341">
    <property type="entry name" value="FRUCTOSE-1,6-BISPHOSPHATE ALDOLASE/PHOSPHATASE"/>
    <property type="match status" value="1"/>
</dbReference>
<comment type="cofactor">
    <cofactor evidence="2 15">
        <name>Mg(2+)</name>
        <dbReference type="ChEBI" id="CHEBI:18420"/>
    </cofactor>
</comment>
<feature type="binding site" evidence="15">
    <location>
        <position position="56"/>
    </location>
    <ligand>
        <name>Mg(2+)</name>
        <dbReference type="ChEBI" id="CHEBI:18420"/>
        <label>2</label>
    </ligand>
</feature>
<comment type="catalytic activity">
    <reaction evidence="1 15">
        <text>beta-D-fructose 1,6-bisphosphate + H2O = beta-D-fructose 6-phosphate + phosphate</text>
        <dbReference type="Rhea" id="RHEA:11064"/>
        <dbReference type="ChEBI" id="CHEBI:15377"/>
        <dbReference type="ChEBI" id="CHEBI:32966"/>
        <dbReference type="ChEBI" id="CHEBI:43474"/>
        <dbReference type="ChEBI" id="CHEBI:57634"/>
        <dbReference type="EC" id="3.1.3.11"/>
    </reaction>
</comment>
<feature type="binding site" evidence="15">
    <location>
        <position position="57"/>
    </location>
    <ligand>
        <name>Mg(2+)</name>
        <dbReference type="ChEBI" id="CHEBI:18420"/>
        <label>2</label>
    </ligand>
</feature>
<evidence type="ECO:0000256" key="11">
    <source>
        <dbReference type="ARBA" id="ARBA00022842"/>
    </source>
</evidence>
<evidence type="ECO:0000256" key="2">
    <source>
        <dbReference type="ARBA" id="ARBA00001946"/>
    </source>
</evidence>
<feature type="binding site" description="in other chain" evidence="15">
    <location>
        <position position="22"/>
    </location>
    <ligand>
        <name>beta-D-fructose 1,6-bisphosphate</name>
        <dbReference type="ChEBI" id="CHEBI:32966"/>
        <note>ligand shared between dimeric partners</note>
    </ligand>
</feature>
<organism evidence="16 17">
    <name type="scientific">Thermococcus aciditolerans</name>
    <dbReference type="NCBI Taxonomy" id="2598455"/>
    <lineage>
        <taxon>Archaea</taxon>
        <taxon>Methanobacteriati</taxon>
        <taxon>Methanobacteriota</taxon>
        <taxon>Thermococci</taxon>
        <taxon>Thermococcales</taxon>
        <taxon>Thermococcaceae</taxon>
        <taxon>Thermococcus</taxon>
    </lineage>
</organism>
<keyword evidence="9 15" id="KW-0479">Metal-binding</keyword>
<evidence type="ECO:0000256" key="12">
    <source>
        <dbReference type="ARBA" id="ARBA00023239"/>
    </source>
</evidence>
<feature type="binding site" evidence="15">
    <location>
        <position position="22"/>
    </location>
    <ligand>
        <name>dihydroxyacetone phosphate</name>
        <dbReference type="ChEBI" id="CHEBI:57642"/>
    </ligand>
</feature>
<feature type="binding site" description="in other chain" evidence="15">
    <location>
        <position position="274"/>
    </location>
    <ligand>
        <name>beta-D-fructose 1,6-bisphosphate</name>
        <dbReference type="ChEBI" id="CHEBI:32966"/>
        <note>ligand shared between dimeric partners</note>
    </ligand>
</feature>
<evidence type="ECO:0000256" key="7">
    <source>
        <dbReference type="ARBA" id="ARBA00018635"/>
    </source>
</evidence>
<feature type="binding site" evidence="15">
    <location>
        <position position="242"/>
    </location>
    <ligand>
        <name>Mg(2+)</name>
        <dbReference type="ChEBI" id="CHEBI:18420"/>
        <label>2</label>
    </ligand>
</feature>
<dbReference type="HAMAP" id="MF_02067">
    <property type="entry name" value="FBP_aldolase_phosphatase"/>
    <property type="match status" value="1"/>
</dbReference>
<dbReference type="GeneID" id="41610097"/>
<protein>
    <recommendedName>
        <fullName evidence="7 15">Fructose-1,6-bisphosphate aldolase/phosphatase</fullName>
        <shortName evidence="15">FBP A/P</shortName>
        <shortName evidence="15">FBP aldolase/phosphatase</shortName>
        <ecNumber evidence="6 15">3.1.3.11</ecNumber>
        <ecNumber evidence="15">4.1.2.13</ecNumber>
    </recommendedName>
</protein>
<evidence type="ECO:0000256" key="1">
    <source>
        <dbReference type="ARBA" id="ARBA00001273"/>
    </source>
</evidence>
<dbReference type="GO" id="GO:0042132">
    <property type="term" value="F:fructose 1,6-bisphosphate 1-phosphatase activity"/>
    <property type="evidence" value="ECO:0007669"/>
    <property type="project" value="UniProtKB-UniRule"/>
</dbReference>
<dbReference type="SUPFAM" id="SSF111249">
    <property type="entry name" value="Sulfolobus fructose-1,6-bisphosphatase-like"/>
    <property type="match status" value="1"/>
</dbReference>
<feature type="binding site" description="in other chain" evidence="15">
    <location>
        <begin position="107"/>
        <end position="108"/>
    </location>
    <ligand>
        <name>beta-D-fructose 1,6-bisphosphate</name>
        <dbReference type="ChEBI" id="CHEBI:32966"/>
        <note>ligand shared between dimeric partners</note>
    </ligand>
</feature>
<keyword evidence="14 15" id="KW-0119">Carbohydrate metabolism</keyword>
<dbReference type="EMBL" id="CP041932">
    <property type="protein sequence ID" value="QEK15296.1"/>
    <property type="molecule type" value="Genomic_DNA"/>
</dbReference>
<name>A0A5C0SNI0_9EURY</name>
<dbReference type="AlphaFoldDB" id="A0A5C0SNI0"/>
<feature type="binding site" evidence="15">
    <location>
        <position position="241"/>
    </location>
    <ligand>
        <name>Mg(2+)</name>
        <dbReference type="ChEBI" id="CHEBI:18420"/>
        <label>4</label>
    </ligand>
</feature>
<dbReference type="PANTHER" id="PTHR38341:SF1">
    <property type="entry name" value="FRUCTOSE-1,6-BISPHOSPHATE ALDOLASE_PHOSPHATASE"/>
    <property type="match status" value="1"/>
</dbReference>
<evidence type="ECO:0000256" key="6">
    <source>
        <dbReference type="ARBA" id="ARBA00013093"/>
    </source>
</evidence>
<feature type="binding site" description="in other chain" evidence="15">
    <location>
        <position position="357"/>
    </location>
    <ligand>
        <name>beta-D-fructose 1,6-bisphosphate</name>
        <dbReference type="ChEBI" id="CHEBI:32966"/>
        <note>ligand shared between dimeric partners</note>
    </ligand>
</feature>
<dbReference type="RefSeq" id="WP_148883230.1">
    <property type="nucleotide sequence ID" value="NZ_CP041932.1"/>
</dbReference>
<keyword evidence="11 15" id="KW-0460">Magnesium</keyword>
<evidence type="ECO:0000313" key="17">
    <source>
        <dbReference type="Proteomes" id="UP000322631"/>
    </source>
</evidence>
<comment type="function">
    <text evidence="15">Catalyzes two subsequent steps in gluconeogenesis: the aldol condensation of dihydroxyacetone phosphate (DHAP) and glyceraldehyde-3-phosphate (GA3P) to fructose-1,6-bisphosphate (FBP), and the dephosphorylation of FBP to fructose-6-phosphate (F6P).</text>
</comment>
<gene>
    <name evidence="15" type="primary">fbp</name>
    <name evidence="16" type="ORF">FPV09_09540</name>
</gene>
<feature type="binding site" evidence="15">
    <location>
        <position position="22"/>
    </location>
    <ligand>
        <name>Mg(2+)</name>
        <dbReference type="ChEBI" id="CHEBI:18420"/>
        <label>1</label>
    </ligand>
</feature>
<feature type="binding site" description="in other chain" evidence="15">
    <location>
        <position position="295"/>
    </location>
    <ligand>
        <name>beta-D-fructose 1,6-bisphosphate</name>
        <dbReference type="ChEBI" id="CHEBI:32966"/>
        <note>ligand shared between dimeric partners</note>
    </ligand>
</feature>
<feature type="binding site" evidence="15">
    <location>
        <position position="135"/>
    </location>
    <ligand>
        <name>Mg(2+)</name>
        <dbReference type="ChEBI" id="CHEBI:18420"/>
        <label>2</label>
    </ligand>
</feature>
<feature type="active site" description="Proton acceptor; for FBP phosphatase activity" evidence="15">
    <location>
        <position position="15"/>
    </location>
</feature>
<proteinExistence type="inferred from homology"/>
<feature type="binding site" evidence="15">
    <location>
        <position position="241"/>
    </location>
    <ligand>
        <name>Mg(2+)</name>
        <dbReference type="ChEBI" id="CHEBI:18420"/>
        <label>3</label>
    </ligand>
</feature>